<feature type="region of interest" description="Disordered" evidence="2">
    <location>
        <begin position="42"/>
        <end position="85"/>
    </location>
</feature>
<comment type="similarity">
    <text evidence="1">Belongs to the lysine N-acyltransferase MbtK family.</text>
</comment>
<dbReference type="PANTHER" id="PTHR31438:SF1">
    <property type="entry name" value="LYSINE N-ACYLTRANSFERASE C17G9.06C-RELATED"/>
    <property type="match status" value="1"/>
</dbReference>
<name>A0ABR1XA85_9PEZI</name>
<feature type="compositionally biased region" description="Low complexity" evidence="2">
    <location>
        <begin position="235"/>
        <end position="245"/>
    </location>
</feature>
<evidence type="ECO:0000256" key="2">
    <source>
        <dbReference type="SAM" id="MobiDB-lite"/>
    </source>
</evidence>
<dbReference type="Pfam" id="PF13523">
    <property type="entry name" value="Acetyltransf_8"/>
    <property type="match status" value="1"/>
</dbReference>
<dbReference type="InterPro" id="IPR016181">
    <property type="entry name" value="Acyl_CoA_acyltransferase"/>
</dbReference>
<feature type="compositionally biased region" description="Basic and acidic residues" evidence="2">
    <location>
        <begin position="45"/>
        <end position="57"/>
    </location>
</feature>
<comment type="caution">
    <text evidence="4">The sequence shown here is derived from an EMBL/GenBank/DDBJ whole genome shotgun (WGS) entry which is preliminary data.</text>
</comment>
<keyword evidence="5" id="KW-1185">Reference proteome</keyword>
<feature type="compositionally biased region" description="Polar residues" evidence="2">
    <location>
        <begin position="63"/>
        <end position="72"/>
    </location>
</feature>
<dbReference type="RefSeq" id="XP_066674393.1">
    <property type="nucleotide sequence ID" value="XM_066804620.1"/>
</dbReference>
<dbReference type="SUPFAM" id="SSF55729">
    <property type="entry name" value="Acyl-CoA N-acyltransferases (Nat)"/>
    <property type="match status" value="1"/>
</dbReference>
<evidence type="ECO:0000313" key="5">
    <source>
        <dbReference type="Proteomes" id="UP001433268"/>
    </source>
</evidence>
<dbReference type="Proteomes" id="UP001433268">
    <property type="component" value="Unassembled WGS sequence"/>
</dbReference>
<feature type="domain" description="Acyltransferase MbtK/IucB-like conserved" evidence="3">
    <location>
        <begin position="364"/>
        <end position="406"/>
    </location>
</feature>
<reference evidence="4 5" key="1">
    <citation type="submission" date="2023-01" db="EMBL/GenBank/DDBJ databases">
        <title>Analysis of 21 Apiospora genomes using comparative genomics revels a genus with tremendous synthesis potential of carbohydrate active enzymes and secondary metabolites.</title>
        <authorList>
            <person name="Sorensen T."/>
        </authorList>
    </citation>
    <scope>NUCLEOTIDE SEQUENCE [LARGE SCALE GENOMIC DNA]</scope>
    <source>
        <strain evidence="4 5">CBS 114990</strain>
    </source>
</reference>
<protein>
    <recommendedName>
        <fullName evidence="3">Acyltransferase MbtK/IucB-like conserved domain-containing protein</fullName>
    </recommendedName>
</protein>
<feature type="region of interest" description="Disordered" evidence="2">
    <location>
        <begin position="230"/>
        <end position="255"/>
    </location>
</feature>
<sequence>MSSLVHLPDGQVIVAQPIFNGIFFKSNDTHHRHTPFPAGWTIALHTEDGPDPVHGDNRGGGATETSAQGGSNQAQDQDQDDADQEPVHRFTRPTLQSDTIFISSISNPSSDEYEPAKSPSRQVALMLYISLYWYFQQPEPSPYLTTAASRSTPETAKPKGEWQIRIKRDGVFRTRNMIPKLERMGLISTLDTSVGVATSESEGGWDQMFVTRRGFWQIPSGLFLFTLQPKKTSSHHGSPPGSRPTSPEKNDSTDRWSITSASQLMSDVPGGTIPIALSNKPTTPIGPYFSASHLPTYYPPPTLQYRIRDGVRYPVRPKPPRMGEIFYTRFVPSVGKYLSFRVASASSQPVPHLGPETPGEKENAHLTTLSDAGLLERWLSNPRVSAFWGQYHENFLTDSLKSQNSFPVIGMWDGVPFGYFEIYWVKEDILGRHVSADDWDRGLHVLVGEEWARGLVPAWLSSLVHWCLQTDYRTMNICLEPRVDNERSVIPHEPLRFVMVELTYSSRFIRLLQNYGFAKERQVALPHKQSWFVRLSRDVWESPSL</sequence>
<dbReference type="PANTHER" id="PTHR31438">
    <property type="entry name" value="LYSINE N-ACYLTRANSFERASE C17G9.06C-RELATED"/>
    <property type="match status" value="1"/>
</dbReference>
<dbReference type="EMBL" id="JAQQWN010000002">
    <property type="protein sequence ID" value="KAK8093620.1"/>
    <property type="molecule type" value="Genomic_DNA"/>
</dbReference>
<accession>A0ABR1XA85</accession>
<gene>
    <name evidence="4" type="ORF">PG997_000305</name>
</gene>
<dbReference type="InterPro" id="IPR019432">
    <property type="entry name" value="Acyltransferase_MbtK/IucB-like"/>
</dbReference>
<dbReference type="SMART" id="SM01006">
    <property type="entry name" value="AlcB"/>
    <property type="match status" value="1"/>
</dbReference>
<proteinExistence type="inferred from homology"/>
<evidence type="ECO:0000259" key="3">
    <source>
        <dbReference type="SMART" id="SM01006"/>
    </source>
</evidence>
<dbReference type="Gene3D" id="3.40.630.30">
    <property type="match status" value="1"/>
</dbReference>
<dbReference type="GeneID" id="92037680"/>
<organism evidence="4 5">
    <name type="scientific">Apiospora hydei</name>
    <dbReference type="NCBI Taxonomy" id="1337664"/>
    <lineage>
        <taxon>Eukaryota</taxon>
        <taxon>Fungi</taxon>
        <taxon>Dikarya</taxon>
        <taxon>Ascomycota</taxon>
        <taxon>Pezizomycotina</taxon>
        <taxon>Sordariomycetes</taxon>
        <taxon>Xylariomycetidae</taxon>
        <taxon>Amphisphaeriales</taxon>
        <taxon>Apiosporaceae</taxon>
        <taxon>Apiospora</taxon>
    </lineage>
</organism>
<evidence type="ECO:0000256" key="1">
    <source>
        <dbReference type="ARBA" id="ARBA00009893"/>
    </source>
</evidence>
<evidence type="ECO:0000313" key="4">
    <source>
        <dbReference type="EMBL" id="KAK8093620.1"/>
    </source>
</evidence>